<dbReference type="EMBL" id="JBHLXD010000001">
    <property type="protein sequence ID" value="MFC0206961.1"/>
    <property type="molecule type" value="Genomic_DNA"/>
</dbReference>
<accession>A0ABV6D2W6</accession>
<gene>
    <name evidence="6" type="primary">trxC</name>
    <name evidence="6" type="ORF">ACFFJ2_00935</name>
</gene>
<dbReference type="CDD" id="cd02947">
    <property type="entry name" value="TRX_family"/>
    <property type="match status" value="1"/>
</dbReference>
<organism evidence="6 7">
    <name type="scientific">Chelativorans intermedius</name>
    <dbReference type="NCBI Taxonomy" id="515947"/>
    <lineage>
        <taxon>Bacteria</taxon>
        <taxon>Pseudomonadati</taxon>
        <taxon>Pseudomonadota</taxon>
        <taxon>Alphaproteobacteria</taxon>
        <taxon>Hyphomicrobiales</taxon>
        <taxon>Phyllobacteriaceae</taxon>
        <taxon>Chelativorans</taxon>
    </lineage>
</organism>
<dbReference type="Proteomes" id="UP001589755">
    <property type="component" value="Unassembled WGS sequence"/>
</dbReference>
<dbReference type="PRINTS" id="PR00421">
    <property type="entry name" value="THIOREDOXIN"/>
</dbReference>
<dbReference type="NCBIfam" id="NF008229">
    <property type="entry name" value="PRK10996.1"/>
    <property type="match status" value="1"/>
</dbReference>
<dbReference type="Pfam" id="PF00085">
    <property type="entry name" value="Thioredoxin"/>
    <property type="match status" value="1"/>
</dbReference>
<keyword evidence="2" id="KW-0249">Electron transport</keyword>
<dbReference type="InterPro" id="IPR036249">
    <property type="entry name" value="Thioredoxin-like_sf"/>
</dbReference>
<keyword evidence="4" id="KW-0676">Redox-active center</keyword>
<dbReference type="InterPro" id="IPR013766">
    <property type="entry name" value="Thioredoxin_domain"/>
</dbReference>
<proteinExistence type="predicted"/>
<reference evidence="6 7" key="1">
    <citation type="submission" date="2024-09" db="EMBL/GenBank/DDBJ databases">
        <authorList>
            <person name="Sun Q."/>
            <person name="Mori K."/>
        </authorList>
    </citation>
    <scope>NUCLEOTIDE SEQUENCE [LARGE SCALE GENOMIC DNA]</scope>
    <source>
        <strain evidence="6 7">CCM 8543</strain>
    </source>
</reference>
<keyword evidence="3" id="KW-1015">Disulfide bond</keyword>
<comment type="caution">
    <text evidence="6">The sequence shown here is derived from an EMBL/GenBank/DDBJ whole genome shotgun (WGS) entry which is preliminary data.</text>
</comment>
<dbReference type="Gene3D" id="3.40.30.10">
    <property type="entry name" value="Glutaredoxin"/>
    <property type="match status" value="1"/>
</dbReference>
<name>A0ABV6D2W6_9HYPH</name>
<dbReference type="SUPFAM" id="SSF52833">
    <property type="entry name" value="Thioredoxin-like"/>
    <property type="match status" value="1"/>
</dbReference>
<dbReference type="Pfam" id="PF21352">
    <property type="entry name" value="Zn_ribbon_Thio2"/>
    <property type="match status" value="1"/>
</dbReference>
<dbReference type="PANTHER" id="PTHR45663">
    <property type="entry name" value="GEO12009P1"/>
    <property type="match status" value="1"/>
</dbReference>
<evidence type="ECO:0000256" key="3">
    <source>
        <dbReference type="ARBA" id="ARBA00023157"/>
    </source>
</evidence>
<dbReference type="RefSeq" id="WP_261518861.1">
    <property type="nucleotide sequence ID" value="NZ_JAODNW010000002.1"/>
</dbReference>
<evidence type="ECO:0000256" key="2">
    <source>
        <dbReference type="ARBA" id="ARBA00022982"/>
    </source>
</evidence>
<dbReference type="InterPro" id="IPR017937">
    <property type="entry name" value="Thioredoxin_CS"/>
</dbReference>
<sequence>MSEIHVVCLHCGSVNRLPADRPALEAKCGRCARSLFSGHAREVDAAMLERQVARSTVPLLVDFWAPWCGPCRAMAPAYEAAARELEPHVHALKLNCDAEQAAAARHGIRAIPSMLLFHGGREIARTSGALSTGRIVRWVRQHLPPAG</sequence>
<evidence type="ECO:0000256" key="4">
    <source>
        <dbReference type="ARBA" id="ARBA00023284"/>
    </source>
</evidence>
<evidence type="ECO:0000313" key="6">
    <source>
        <dbReference type="EMBL" id="MFC0206961.1"/>
    </source>
</evidence>
<dbReference type="InterPro" id="IPR049299">
    <property type="entry name" value="Thio2_N"/>
</dbReference>
<keyword evidence="7" id="KW-1185">Reference proteome</keyword>
<evidence type="ECO:0000256" key="1">
    <source>
        <dbReference type="ARBA" id="ARBA00022448"/>
    </source>
</evidence>
<keyword evidence="1" id="KW-0813">Transport</keyword>
<dbReference type="PROSITE" id="PS00194">
    <property type="entry name" value="THIOREDOXIN_1"/>
    <property type="match status" value="1"/>
</dbReference>
<evidence type="ECO:0000259" key="5">
    <source>
        <dbReference type="PROSITE" id="PS51352"/>
    </source>
</evidence>
<evidence type="ECO:0000313" key="7">
    <source>
        <dbReference type="Proteomes" id="UP001589755"/>
    </source>
</evidence>
<feature type="domain" description="Thioredoxin" evidence="5">
    <location>
        <begin position="17"/>
        <end position="144"/>
    </location>
</feature>
<dbReference type="PANTHER" id="PTHR45663:SF11">
    <property type="entry name" value="GEO12009P1"/>
    <property type="match status" value="1"/>
</dbReference>
<dbReference type="Gene3D" id="2.30.30.380">
    <property type="entry name" value="Zn-finger domain of Sec23/24"/>
    <property type="match status" value="1"/>
</dbReference>
<dbReference type="PROSITE" id="PS51352">
    <property type="entry name" value="THIOREDOXIN_2"/>
    <property type="match status" value="1"/>
</dbReference>
<protein>
    <submittedName>
        <fullName evidence="6">Thioredoxin TrxC</fullName>
    </submittedName>
</protein>